<evidence type="ECO:0000313" key="5">
    <source>
        <dbReference type="Proteomes" id="UP001228690"/>
    </source>
</evidence>
<dbReference type="PRINTS" id="PR01727">
    <property type="entry name" value="DNABINDINGHU"/>
</dbReference>
<proteinExistence type="inferred from homology"/>
<evidence type="ECO:0000256" key="1">
    <source>
        <dbReference type="ARBA" id="ARBA00010529"/>
    </source>
</evidence>
<organism evidence="4 5">
    <name type="scientific">Candidatus Haliotispira prima</name>
    <dbReference type="NCBI Taxonomy" id="3034016"/>
    <lineage>
        <taxon>Bacteria</taxon>
        <taxon>Pseudomonadati</taxon>
        <taxon>Spirochaetota</taxon>
        <taxon>Spirochaetia</taxon>
        <taxon>Spirochaetales</taxon>
        <taxon>Spirochaetaceae</taxon>
        <taxon>Candidatus Haliotispira</taxon>
    </lineage>
</organism>
<dbReference type="InterPro" id="IPR010992">
    <property type="entry name" value="IHF-like_DNA-bd_dom_sf"/>
</dbReference>
<dbReference type="SUPFAM" id="SSF47729">
    <property type="entry name" value="IHF-like DNA-binding proteins"/>
    <property type="match status" value="1"/>
</dbReference>
<dbReference type="EMBL" id="CP123443">
    <property type="protein sequence ID" value="WGK68431.1"/>
    <property type="molecule type" value="Genomic_DNA"/>
</dbReference>
<dbReference type="PANTHER" id="PTHR33175">
    <property type="entry name" value="DNA-BINDING PROTEIN HU"/>
    <property type="match status" value="1"/>
</dbReference>
<dbReference type="PANTHER" id="PTHR33175:SF2">
    <property type="entry name" value="INTEGRATION HOST FACTOR SUBUNIT ALPHA"/>
    <property type="match status" value="1"/>
</dbReference>
<dbReference type="InterPro" id="IPR000119">
    <property type="entry name" value="Hist_DNA-bd"/>
</dbReference>
<evidence type="ECO:0000256" key="3">
    <source>
        <dbReference type="RuleBase" id="RU003939"/>
    </source>
</evidence>
<dbReference type="CDD" id="cd13836">
    <property type="entry name" value="IHF_B"/>
    <property type="match status" value="1"/>
</dbReference>
<accession>A0ABY8MET5</accession>
<reference evidence="4 5" key="1">
    <citation type="submission" date="2023-04" db="EMBL/GenBank/DDBJ databases">
        <title>Spirochaete genome identified in red abalone sample constitutes a novel genus.</title>
        <authorList>
            <person name="Sharma S.P."/>
            <person name="Purcell C.M."/>
            <person name="Hyde J.R."/>
            <person name="Severin A.J."/>
        </authorList>
    </citation>
    <scope>NUCLEOTIDE SEQUENCE [LARGE SCALE GENOMIC DNA]</scope>
    <source>
        <strain evidence="4 5">SP-2023</strain>
    </source>
</reference>
<dbReference type="SMART" id="SM00411">
    <property type="entry name" value="BHL"/>
    <property type="match status" value="1"/>
</dbReference>
<dbReference type="Gene3D" id="4.10.520.10">
    <property type="entry name" value="IHF-like DNA-binding proteins"/>
    <property type="match status" value="1"/>
</dbReference>
<dbReference type="RefSeq" id="WP_326926612.1">
    <property type="nucleotide sequence ID" value="NZ_CP123443.1"/>
</dbReference>
<protein>
    <submittedName>
        <fullName evidence="4">Integration host factor subunit beta</fullName>
    </submittedName>
</protein>
<evidence type="ECO:0000256" key="2">
    <source>
        <dbReference type="ARBA" id="ARBA00023125"/>
    </source>
</evidence>
<dbReference type="Proteomes" id="UP001228690">
    <property type="component" value="Chromosome"/>
</dbReference>
<dbReference type="Pfam" id="PF00216">
    <property type="entry name" value="Bac_DNA_binding"/>
    <property type="match status" value="1"/>
</dbReference>
<gene>
    <name evidence="4" type="ORF">P0082_08045</name>
</gene>
<evidence type="ECO:0000313" key="4">
    <source>
        <dbReference type="EMBL" id="WGK68431.1"/>
    </source>
</evidence>
<keyword evidence="2" id="KW-0238">DNA-binding</keyword>
<sequence>MQRDKVTKAELVGQILDELKNQVHRLDRKDIKLILDQFFEEVKGALRDDKVIELRGFGTFEVRTRKGKEKARNPRTGEITSVESHGVPLFRAGKELKQLAWPIVHTIDDK</sequence>
<comment type="similarity">
    <text evidence="1 3">Belongs to the bacterial histone-like protein family.</text>
</comment>
<name>A0ABY8MET5_9SPIO</name>
<keyword evidence="5" id="KW-1185">Reference proteome</keyword>